<dbReference type="Pfam" id="PF24512">
    <property type="entry name" value="DUF7592"/>
    <property type="match status" value="1"/>
</dbReference>
<dbReference type="eggNOG" id="ENOG502TH3M">
    <property type="taxonomic scope" value="Eukaryota"/>
</dbReference>
<dbReference type="AlphaFoldDB" id="E3M6G5"/>
<dbReference type="HOGENOM" id="CLU_025754_0_0_1"/>
<keyword evidence="2" id="KW-0732">Signal</keyword>
<dbReference type="OMA" id="QMTIFTF"/>
<feature type="signal peptide" evidence="2">
    <location>
        <begin position="1"/>
        <end position="16"/>
    </location>
</feature>
<feature type="domain" description="DUF7591" evidence="4">
    <location>
        <begin position="250"/>
        <end position="358"/>
    </location>
</feature>
<keyword evidence="7" id="KW-1185">Reference proteome</keyword>
<dbReference type="PANTHER" id="PTHR47920">
    <property type="entry name" value="PROTEIN CBG13378-RELATED"/>
    <property type="match status" value="1"/>
</dbReference>
<name>E3M6G5_CAERE</name>
<dbReference type="OrthoDB" id="5788354at2759"/>
<accession>E3M6G5</accession>
<dbReference type="PANTHER" id="PTHR47920:SF1">
    <property type="entry name" value="CUB-LIKE DOMAIN-CONTAINING PROTEIN"/>
    <property type="match status" value="1"/>
</dbReference>
<evidence type="ECO:0000256" key="1">
    <source>
        <dbReference type="SAM" id="Phobius"/>
    </source>
</evidence>
<evidence type="ECO:0000313" key="6">
    <source>
        <dbReference type="EMBL" id="EFO92995.1"/>
    </source>
</evidence>
<evidence type="ECO:0000313" key="7">
    <source>
        <dbReference type="Proteomes" id="UP000008281"/>
    </source>
</evidence>
<dbReference type="EMBL" id="DS268426">
    <property type="protein sequence ID" value="EFO92995.1"/>
    <property type="molecule type" value="Genomic_DNA"/>
</dbReference>
<feature type="domain" description="DUF7592" evidence="5">
    <location>
        <begin position="163"/>
        <end position="233"/>
    </location>
</feature>
<evidence type="ECO:0000259" key="4">
    <source>
        <dbReference type="Pfam" id="PF24511"/>
    </source>
</evidence>
<dbReference type="Pfam" id="PF02408">
    <property type="entry name" value="CUB_2"/>
    <property type="match status" value="1"/>
</dbReference>
<dbReference type="Pfam" id="PF24511">
    <property type="entry name" value="DUF7591"/>
    <property type="match status" value="1"/>
</dbReference>
<keyword evidence="1" id="KW-0812">Transmembrane</keyword>
<dbReference type="InterPro" id="IPR003366">
    <property type="entry name" value="CUB-like_dom"/>
</dbReference>
<dbReference type="InterPro" id="IPR056014">
    <property type="entry name" value="DUF7592"/>
</dbReference>
<feature type="domain" description="CUB-like" evidence="3">
    <location>
        <begin position="27"/>
        <end position="142"/>
    </location>
</feature>
<keyword evidence="1" id="KW-0472">Membrane</keyword>
<organism evidence="7">
    <name type="scientific">Caenorhabditis remanei</name>
    <name type="common">Caenorhabditis vulgaris</name>
    <dbReference type="NCBI Taxonomy" id="31234"/>
    <lineage>
        <taxon>Eukaryota</taxon>
        <taxon>Metazoa</taxon>
        <taxon>Ecdysozoa</taxon>
        <taxon>Nematoda</taxon>
        <taxon>Chromadorea</taxon>
        <taxon>Rhabditida</taxon>
        <taxon>Rhabditina</taxon>
        <taxon>Rhabditomorpha</taxon>
        <taxon>Rhabditoidea</taxon>
        <taxon>Rhabditidae</taxon>
        <taxon>Peloderinae</taxon>
        <taxon>Caenorhabditis</taxon>
    </lineage>
</organism>
<gene>
    <name evidence="6" type="ORF">CRE_10140</name>
</gene>
<evidence type="ECO:0000259" key="3">
    <source>
        <dbReference type="Pfam" id="PF02408"/>
    </source>
</evidence>
<reference evidence="6" key="1">
    <citation type="submission" date="2007-07" db="EMBL/GenBank/DDBJ databases">
        <title>PCAP assembly of the Caenorhabditis remanei genome.</title>
        <authorList>
            <consortium name="The Caenorhabditis remanei Sequencing Consortium"/>
            <person name="Wilson R.K."/>
        </authorList>
    </citation>
    <scope>NUCLEOTIDE SEQUENCE [LARGE SCALE GENOMIC DNA]</scope>
    <source>
        <strain evidence="6">PB4641</strain>
    </source>
</reference>
<feature type="chain" id="PRO_5003176197" evidence="2">
    <location>
        <begin position="17"/>
        <end position="503"/>
    </location>
</feature>
<dbReference type="InParanoid" id="E3M6G5"/>
<protein>
    <submittedName>
        <fullName evidence="6">Uncharacterized protein</fullName>
    </submittedName>
</protein>
<evidence type="ECO:0000256" key="2">
    <source>
        <dbReference type="SAM" id="SignalP"/>
    </source>
</evidence>
<keyword evidence="1" id="KW-1133">Transmembrane helix</keyword>
<dbReference type="InterPro" id="IPR056013">
    <property type="entry name" value="DUF7591"/>
</dbReference>
<feature type="transmembrane region" description="Helical" evidence="1">
    <location>
        <begin position="485"/>
        <end position="502"/>
    </location>
</feature>
<dbReference type="Proteomes" id="UP000008281">
    <property type="component" value="Unassembled WGS sequence"/>
</dbReference>
<evidence type="ECO:0000259" key="5">
    <source>
        <dbReference type="Pfam" id="PF24512"/>
    </source>
</evidence>
<proteinExistence type="predicted"/>
<sequence length="503" mass="56433">MLIFLIACFIVSTVSTYSYEPEDNGNVQCDRTTDIPNFQNSEPYYFPSFWNENISAPIIARSQHCCWTAYVPVGYYAFFAMNASIGGDSLLNITDYNGKSEIVMSSDLQPYIFVGKFTIDLTVGSAQNATSFGFRVQWSKIPDPKTAQYSINKTSDALYFDEMLDENSVTVTAETRVSLTAFPSDYPDLTPLLRLTLVFDGPNITSPYIGTLFQAVRCNKPMVSQSNQMTIFTFEDDYIVGSYFVIQDYYNVQKLTQVKGITCWSQSSCPVTLNAANGPVSAMTLNFDDGDEFVKRLDLSPDAILKIYIGARREDDDSNAIASYDLQQSKTSIPQKFNGQVMTYYLENGTALVELAEDSNYSRIGTARWNDATVGRDGFITSRQLGSLFYYQDIYEIIGGLESNQTFLFKINVTYVDVSNDAELTIGFGTGSGVKEYKFSNETSQPSFSFSEIASNMTVTYFTNETLTKGFYLDFKIESAISSSFYASTFWAFLTVLIFFLMQ</sequence>
<dbReference type="FunCoup" id="E3M6G5">
    <property type="interactions" value="257"/>
</dbReference>